<evidence type="ECO:0000256" key="6">
    <source>
        <dbReference type="ARBA" id="ARBA00022962"/>
    </source>
</evidence>
<dbReference type="NCBIfam" id="NF002204">
    <property type="entry name" value="PRK01077.1"/>
    <property type="match status" value="1"/>
</dbReference>
<evidence type="ECO:0000256" key="2">
    <source>
        <dbReference type="ARBA" id="ARBA00022598"/>
    </source>
</evidence>
<evidence type="ECO:0000259" key="9">
    <source>
        <dbReference type="Pfam" id="PF07685"/>
    </source>
</evidence>
<evidence type="ECO:0000256" key="5">
    <source>
        <dbReference type="ARBA" id="ARBA00022842"/>
    </source>
</evidence>
<dbReference type="CDD" id="cd05388">
    <property type="entry name" value="CobB_N"/>
    <property type="match status" value="1"/>
</dbReference>
<dbReference type="Gene3D" id="3.40.50.300">
    <property type="entry name" value="P-loop containing nucleotide triphosphate hydrolases"/>
    <property type="match status" value="1"/>
</dbReference>
<feature type="site" description="Increases nucleophilicity of active site Cys" evidence="7">
    <location>
        <position position="442"/>
    </location>
</feature>
<comment type="function">
    <text evidence="7">Catalyzes the ATP-dependent amidation of the two carboxylate groups at positions a and c of cobyrinate, using either L-glutamine or ammonia as the nitrogen source.</text>
</comment>
<feature type="domain" description="CobB/CobQ-like glutamine amidotransferase" evidence="9">
    <location>
        <begin position="256"/>
        <end position="447"/>
    </location>
</feature>
<organism evidence="10 11">
    <name type="scientific">Formimonas warabiya</name>
    <dbReference type="NCBI Taxonomy" id="1761012"/>
    <lineage>
        <taxon>Bacteria</taxon>
        <taxon>Bacillati</taxon>
        <taxon>Bacillota</taxon>
        <taxon>Clostridia</taxon>
        <taxon>Eubacteriales</taxon>
        <taxon>Peptococcaceae</taxon>
        <taxon>Candidatus Formimonas</taxon>
    </lineage>
</organism>
<comment type="cofactor">
    <cofactor evidence="1 7">
        <name>Mg(2+)</name>
        <dbReference type="ChEBI" id="CHEBI:18420"/>
    </cofactor>
</comment>
<dbReference type="NCBIfam" id="TIGR00379">
    <property type="entry name" value="cobB"/>
    <property type="match status" value="1"/>
</dbReference>
<keyword evidence="3 7" id="KW-0547">Nucleotide-binding</keyword>
<dbReference type="InterPro" id="IPR002586">
    <property type="entry name" value="CobQ/CobB/MinD/ParA_Nub-bd_dom"/>
</dbReference>
<comment type="catalytic activity">
    <reaction evidence="7">
        <text>cob(II)yrinate + 2 L-glutamine + 2 ATP + 2 H2O = cob(II)yrinate a,c diamide + 2 L-glutamate + 2 ADP + 2 phosphate + 2 H(+)</text>
        <dbReference type="Rhea" id="RHEA:26289"/>
        <dbReference type="ChEBI" id="CHEBI:15377"/>
        <dbReference type="ChEBI" id="CHEBI:15378"/>
        <dbReference type="ChEBI" id="CHEBI:29985"/>
        <dbReference type="ChEBI" id="CHEBI:30616"/>
        <dbReference type="ChEBI" id="CHEBI:43474"/>
        <dbReference type="ChEBI" id="CHEBI:58359"/>
        <dbReference type="ChEBI" id="CHEBI:58537"/>
        <dbReference type="ChEBI" id="CHEBI:58894"/>
        <dbReference type="ChEBI" id="CHEBI:456216"/>
        <dbReference type="EC" id="6.3.5.11"/>
    </reaction>
</comment>
<dbReference type="InterPro" id="IPR011698">
    <property type="entry name" value="GATase_3"/>
</dbReference>
<dbReference type="EC" id="6.3.5.11" evidence="7"/>
<dbReference type="PANTHER" id="PTHR43873:SF1">
    <property type="entry name" value="COBYRINATE A,C-DIAMIDE SYNTHASE"/>
    <property type="match status" value="1"/>
</dbReference>
<dbReference type="Proteomes" id="UP000323521">
    <property type="component" value="Chromosome"/>
</dbReference>
<feature type="active site" description="Nucleophile" evidence="7">
    <location>
        <position position="338"/>
    </location>
</feature>
<dbReference type="PROSITE" id="PS51274">
    <property type="entry name" value="GATASE_COBBQ"/>
    <property type="match status" value="1"/>
</dbReference>
<protein>
    <recommendedName>
        <fullName evidence="7">Cobyrinate a,c-diamide synthase</fullName>
        <ecNumber evidence="7">6.3.5.11</ecNumber>
    </recommendedName>
    <alternativeName>
        <fullName evidence="7">Cobyrinic acid a,c-diamide synthetase</fullName>
    </alternativeName>
</protein>
<sequence>MQKQLKIPRVVITAPQGQSGKTTVSIGLIGALVHAGYRVQPFKKGPDFIDPSWLSRVSGRSCRNLDCFLMDDDAIRTSVFQTSFDSDIAVIEGAMGMFDGVDLMGSGSTAQVAKILKAPALLVVDCHRMTRSVAALVKGFKDFDPEVKLAGVILNNVARLRHQEMLSGAIERYCDLPVLGVIPKNVLHSIPNRHLGLIPAEEDLALQKAIAAIAQTAQDALDLGKIFDLACEAPVLSILDGETRIHPGGHGEVPVTIGVIRDRAFSFYYPENLTSLEQAGARLVDINALENRCLPEIDALFIGGGFPEVFLDRLAENKTLRHLIAQKIEAGLPVYAECGGLMYLGRSIIKEEQRFPMVGVLPFDVVIKNKPQGHGYTVMDVAGANPFFALNSSVKGHEFHHSCLVDLDTGSIDFAFKVRRGHGIDGERDGIIYKNVLASYNHIHALGTKNWAERFVAAAALYRDRWTENKKVSNI</sequence>
<dbReference type="Pfam" id="PF01656">
    <property type="entry name" value="CbiA"/>
    <property type="match status" value="1"/>
</dbReference>
<comment type="similarity">
    <text evidence="7">Belongs to the CobB/CbiA family.</text>
</comment>
<name>A0A3G1KY07_FORW1</name>
<keyword evidence="7" id="KW-0169">Cobalamin biosynthesis</keyword>
<dbReference type="KEGG" id="fwa:DCMF_23770"/>
<dbReference type="InterPro" id="IPR029062">
    <property type="entry name" value="Class_I_gatase-like"/>
</dbReference>
<dbReference type="EMBL" id="CP017634">
    <property type="protein sequence ID" value="ATW27368.1"/>
    <property type="molecule type" value="Genomic_DNA"/>
</dbReference>
<dbReference type="SUPFAM" id="SSF52317">
    <property type="entry name" value="Class I glutamine amidotransferase-like"/>
    <property type="match status" value="1"/>
</dbReference>
<dbReference type="InterPro" id="IPR027417">
    <property type="entry name" value="P-loop_NTPase"/>
</dbReference>
<evidence type="ECO:0000313" key="11">
    <source>
        <dbReference type="Proteomes" id="UP000323521"/>
    </source>
</evidence>
<dbReference type="UniPathway" id="UPA00148">
    <property type="reaction ID" value="UER00231"/>
</dbReference>
<dbReference type="OrthoDB" id="9764035at2"/>
<keyword evidence="6 7" id="KW-0315">Glutamine amidotransferase</keyword>
<dbReference type="PANTHER" id="PTHR43873">
    <property type="entry name" value="COBYRINATE A,C-DIAMIDE SYNTHASE"/>
    <property type="match status" value="1"/>
</dbReference>
<comment type="miscellaneous">
    <text evidence="7">The a and c carboxylates of cobyrinate are activated for nucleophilic attack via formation of a phosphorylated intermediate by ATP. CbiA catalyzes first the amidation of the c-carboxylate, and then that of the a-carboxylate.</text>
</comment>
<evidence type="ECO:0000256" key="7">
    <source>
        <dbReference type="HAMAP-Rule" id="MF_00027"/>
    </source>
</evidence>
<dbReference type="CDD" id="cd03130">
    <property type="entry name" value="GATase1_CobB"/>
    <property type="match status" value="1"/>
</dbReference>
<gene>
    <name evidence="7" type="primary">cbiA</name>
    <name evidence="10" type="ORF">DCMF_23770</name>
</gene>
<dbReference type="GO" id="GO:0005524">
    <property type="term" value="F:ATP binding"/>
    <property type="evidence" value="ECO:0007669"/>
    <property type="project" value="UniProtKB-UniRule"/>
</dbReference>
<dbReference type="HAMAP" id="MF_00027">
    <property type="entry name" value="CobB_CbiA"/>
    <property type="match status" value="1"/>
</dbReference>
<feature type="domain" description="CobQ/CobB/MinD/ParA nucleotide binding" evidence="8">
    <location>
        <begin position="10"/>
        <end position="194"/>
    </location>
</feature>
<dbReference type="GO" id="GO:0009236">
    <property type="term" value="P:cobalamin biosynthetic process"/>
    <property type="evidence" value="ECO:0007669"/>
    <property type="project" value="UniProtKB-UniRule"/>
</dbReference>
<dbReference type="GO" id="GO:0042242">
    <property type="term" value="F:cobyrinic acid a,c-diamide synthase activity"/>
    <property type="evidence" value="ECO:0007669"/>
    <property type="project" value="UniProtKB-UniRule"/>
</dbReference>
<evidence type="ECO:0000256" key="3">
    <source>
        <dbReference type="ARBA" id="ARBA00022741"/>
    </source>
</evidence>
<evidence type="ECO:0000256" key="1">
    <source>
        <dbReference type="ARBA" id="ARBA00001946"/>
    </source>
</evidence>
<proteinExistence type="inferred from homology"/>
<dbReference type="SUPFAM" id="SSF52540">
    <property type="entry name" value="P-loop containing nucleoside triphosphate hydrolases"/>
    <property type="match status" value="1"/>
</dbReference>
<keyword evidence="5 7" id="KW-0460">Magnesium</keyword>
<keyword evidence="4 7" id="KW-0067">ATP-binding</keyword>
<comment type="pathway">
    <text evidence="7">Cofactor biosynthesis; adenosylcobalamin biosynthesis; cob(II)yrinate a,c-diamide from sirohydrochlorin (anaerobic route): step 10/10.</text>
</comment>
<keyword evidence="2 7" id="KW-0436">Ligase</keyword>
<comment type="domain">
    <text evidence="7">Comprises of two domains. The C-terminal domain contains the binding site for glutamine and catalyzes the hydrolysis of this substrate to glutamate and ammonia. The N-terminal domain is anticipated to bind ATP and cobyrinate and catalyzes the ultimate synthesis of the diamide product. The ammonia produced via the glutaminase domain is probably translocated to the adjacent domain via a molecular tunnel, where it reacts with an activated intermediate.</text>
</comment>
<dbReference type="RefSeq" id="WP_148136720.1">
    <property type="nucleotide sequence ID" value="NZ_CP017634.1"/>
</dbReference>
<evidence type="ECO:0000259" key="8">
    <source>
        <dbReference type="Pfam" id="PF01656"/>
    </source>
</evidence>
<dbReference type="Gene3D" id="3.40.50.880">
    <property type="match status" value="1"/>
</dbReference>
<accession>A0A3G1KY07</accession>
<reference evidence="10 11" key="1">
    <citation type="submission" date="2016-10" db="EMBL/GenBank/DDBJ databases">
        <title>Complete Genome Sequence of Peptococcaceae strain DCMF.</title>
        <authorList>
            <person name="Edwards R.J."/>
            <person name="Holland S.I."/>
            <person name="Deshpande N.P."/>
            <person name="Wong Y.K."/>
            <person name="Ertan H."/>
            <person name="Manefield M."/>
            <person name="Russell T.L."/>
            <person name="Lee M.J."/>
        </authorList>
    </citation>
    <scope>NUCLEOTIDE SEQUENCE [LARGE SCALE GENOMIC DNA]</scope>
    <source>
        <strain evidence="10 11">DCMF</strain>
    </source>
</reference>
<evidence type="ECO:0000256" key="4">
    <source>
        <dbReference type="ARBA" id="ARBA00022840"/>
    </source>
</evidence>
<dbReference type="Pfam" id="PF07685">
    <property type="entry name" value="GATase_3"/>
    <property type="match status" value="1"/>
</dbReference>
<keyword evidence="11" id="KW-1185">Reference proteome</keyword>
<evidence type="ECO:0000313" key="10">
    <source>
        <dbReference type="EMBL" id="ATW27368.1"/>
    </source>
</evidence>
<dbReference type="InterPro" id="IPR004484">
    <property type="entry name" value="CbiA/CobB_synth"/>
</dbReference>
<dbReference type="AlphaFoldDB" id="A0A3G1KY07"/>